<dbReference type="OrthoDB" id="511599at2759"/>
<accession>A0A1X7UWD5</accession>
<dbReference type="KEGG" id="aqu:109581991"/>
<reference evidence="4" key="1">
    <citation type="journal article" date="2010" name="Nature">
        <title>The Amphimedon queenslandica genome and the evolution of animal complexity.</title>
        <authorList>
            <person name="Srivastava M."/>
            <person name="Simakov O."/>
            <person name="Chapman J."/>
            <person name="Fahey B."/>
            <person name="Gauthier M.E."/>
            <person name="Mitros T."/>
            <person name="Richards G.S."/>
            <person name="Conaco C."/>
            <person name="Dacre M."/>
            <person name="Hellsten U."/>
            <person name="Larroux C."/>
            <person name="Putnam N.H."/>
            <person name="Stanke M."/>
            <person name="Adamska M."/>
            <person name="Darling A."/>
            <person name="Degnan S.M."/>
            <person name="Oakley T.H."/>
            <person name="Plachetzki D.C."/>
            <person name="Zhai Y."/>
            <person name="Adamski M."/>
            <person name="Calcino A."/>
            <person name="Cummins S.F."/>
            <person name="Goodstein D.M."/>
            <person name="Harris C."/>
            <person name="Jackson D.J."/>
            <person name="Leys S.P."/>
            <person name="Shu S."/>
            <person name="Woodcroft B.J."/>
            <person name="Vervoort M."/>
            <person name="Kosik K.S."/>
            <person name="Manning G."/>
            <person name="Degnan B.M."/>
            <person name="Rokhsar D.S."/>
        </authorList>
    </citation>
    <scope>NUCLEOTIDE SEQUENCE [LARGE SCALE GENOMIC DNA]</scope>
</reference>
<dbReference type="InParanoid" id="A0A1X7UWD5"/>
<dbReference type="AlphaFoldDB" id="A0A1X7UWD5"/>
<name>A0A1X7UWD5_AMPQE</name>
<dbReference type="Proteomes" id="UP000007879">
    <property type="component" value="Unassembled WGS sequence"/>
</dbReference>
<dbReference type="STRING" id="400682.A0A1X7UWD5"/>
<dbReference type="GO" id="GO:0016887">
    <property type="term" value="F:ATP hydrolysis activity"/>
    <property type="evidence" value="ECO:0007669"/>
    <property type="project" value="InterPro"/>
</dbReference>
<evidence type="ECO:0000259" key="2">
    <source>
        <dbReference type="Pfam" id="PF13401"/>
    </source>
</evidence>
<dbReference type="SUPFAM" id="SSF52540">
    <property type="entry name" value="P-loop containing nucleoside triphosphate hydrolases"/>
    <property type="match status" value="1"/>
</dbReference>
<organism evidence="3">
    <name type="scientific">Amphimedon queenslandica</name>
    <name type="common">Sponge</name>
    <dbReference type="NCBI Taxonomy" id="400682"/>
    <lineage>
        <taxon>Eukaryota</taxon>
        <taxon>Metazoa</taxon>
        <taxon>Porifera</taxon>
        <taxon>Demospongiae</taxon>
        <taxon>Heteroscleromorpha</taxon>
        <taxon>Haplosclerida</taxon>
        <taxon>Niphatidae</taxon>
        <taxon>Amphimedon</taxon>
    </lineage>
</organism>
<dbReference type="Gene3D" id="3.40.50.300">
    <property type="entry name" value="P-loop containing nucleotide triphosphate hydrolases"/>
    <property type="match status" value="1"/>
</dbReference>
<dbReference type="InterPro" id="IPR027417">
    <property type="entry name" value="P-loop_NTPase"/>
</dbReference>
<proteinExistence type="predicted"/>
<dbReference type="EnsemblMetazoa" id="XM_019996523.1">
    <property type="protein sequence ID" value="XP_019852082.1"/>
    <property type="gene ID" value="LOC109581991"/>
</dbReference>
<dbReference type="Pfam" id="PF13401">
    <property type="entry name" value="AAA_22"/>
    <property type="match status" value="1"/>
</dbReference>
<dbReference type="EnsemblMetazoa" id="Aqu2.1.31682_001">
    <property type="protein sequence ID" value="Aqu2.1.31682_001"/>
    <property type="gene ID" value="Aqu2.1.31682"/>
</dbReference>
<gene>
    <name evidence="3" type="primary">109581991</name>
</gene>
<protein>
    <recommendedName>
        <fullName evidence="2">ORC1/DEAH AAA+ ATPase domain-containing protein</fullName>
    </recommendedName>
</protein>
<evidence type="ECO:0000313" key="3">
    <source>
        <dbReference type="EnsemblMetazoa" id="Aqu2.1.31682_001"/>
    </source>
</evidence>
<feature type="domain" description="ORC1/DEAH AAA+ ATPase" evidence="2">
    <location>
        <begin position="177"/>
        <end position="319"/>
    </location>
</feature>
<keyword evidence="4" id="KW-1185">Reference proteome</keyword>
<feature type="region of interest" description="Disordered" evidence="1">
    <location>
        <begin position="52"/>
        <end position="96"/>
    </location>
</feature>
<evidence type="ECO:0000313" key="4">
    <source>
        <dbReference type="Proteomes" id="UP000007879"/>
    </source>
</evidence>
<reference evidence="3" key="2">
    <citation type="submission" date="2017-05" db="UniProtKB">
        <authorList>
            <consortium name="EnsemblMetazoa"/>
        </authorList>
    </citation>
    <scope>IDENTIFICATION</scope>
</reference>
<dbReference type="InterPro" id="IPR049945">
    <property type="entry name" value="AAA_22"/>
</dbReference>
<sequence>MALLLTLRSGALPRLSILQSYRRTPIGVGIVSRYMTSDRKLSNDIQGLSIKHSVPNGDAQTPVDSPRTVPKNEDLQVPPTRSELKNGMLPPPGAPPPQKYNLWEKINWPIGKSIAGAILTAMIGYLKALWDSKSKERAIDNMMENGTKPCPLVENPIERNDIVERIKNTFILGQGTEKKFGVILGPTGTGKTHVIREAHRWHPKGSLYFETDGVPLFAKELAEATGIRIEPTLLSVVLSKFFPSSPGYYPLPSDFIDSMVSVIRILAQRAAVFKEKHGRSPCLFIDAVDLLAKDNHAAFVKLVEIAKKLANDGNLRIIFGCSEGHVMPLVHGTSSKTRVHVMEVLDIPEEKAVDYLMDKGLPKDFADRVTKEVGCRMIFLDHVVSFYHFYKSQYSADDDLLKKIKDKCHFLFTKQGYSEIVRQKPRSAIIIKHLVKFDRATGFDPEVFLDEYSDEAVRGSMEDSLQLLVSSNALRYTEEGQVTWHSKMMEEKVKKEFKLK</sequence>
<evidence type="ECO:0000256" key="1">
    <source>
        <dbReference type="SAM" id="MobiDB-lite"/>
    </source>
</evidence>